<name>A0A9D3ML51_ANGAN</name>
<organism evidence="2 3">
    <name type="scientific">Anguilla anguilla</name>
    <name type="common">European freshwater eel</name>
    <name type="synonym">Muraena anguilla</name>
    <dbReference type="NCBI Taxonomy" id="7936"/>
    <lineage>
        <taxon>Eukaryota</taxon>
        <taxon>Metazoa</taxon>
        <taxon>Chordata</taxon>
        <taxon>Craniata</taxon>
        <taxon>Vertebrata</taxon>
        <taxon>Euteleostomi</taxon>
        <taxon>Actinopterygii</taxon>
        <taxon>Neopterygii</taxon>
        <taxon>Teleostei</taxon>
        <taxon>Anguilliformes</taxon>
        <taxon>Anguillidae</taxon>
        <taxon>Anguilla</taxon>
    </lineage>
</organism>
<gene>
    <name evidence="2" type="ORF">ANANG_G00076350</name>
</gene>
<feature type="region of interest" description="Disordered" evidence="1">
    <location>
        <begin position="1"/>
        <end position="21"/>
    </location>
</feature>
<evidence type="ECO:0000313" key="3">
    <source>
        <dbReference type="Proteomes" id="UP001044222"/>
    </source>
</evidence>
<proteinExistence type="predicted"/>
<evidence type="ECO:0000256" key="1">
    <source>
        <dbReference type="SAM" id="MobiDB-lite"/>
    </source>
</evidence>
<dbReference type="EMBL" id="JAFIRN010000004">
    <property type="protein sequence ID" value="KAG5849877.1"/>
    <property type="molecule type" value="Genomic_DNA"/>
</dbReference>
<dbReference type="Proteomes" id="UP001044222">
    <property type="component" value="Unassembled WGS sequence"/>
</dbReference>
<reference evidence="2" key="1">
    <citation type="submission" date="2021-01" db="EMBL/GenBank/DDBJ databases">
        <title>A chromosome-scale assembly of European eel, Anguilla anguilla.</title>
        <authorList>
            <person name="Henkel C."/>
            <person name="Jong-Raadsen S.A."/>
            <person name="Dufour S."/>
            <person name="Weltzien F.-A."/>
            <person name="Palstra A.P."/>
            <person name="Pelster B."/>
            <person name="Spaink H.P."/>
            <person name="Van Den Thillart G.E."/>
            <person name="Jansen H."/>
            <person name="Zahm M."/>
            <person name="Klopp C."/>
            <person name="Cedric C."/>
            <person name="Louis A."/>
            <person name="Berthelot C."/>
            <person name="Parey E."/>
            <person name="Roest Crollius H."/>
            <person name="Montfort J."/>
            <person name="Robinson-Rechavi M."/>
            <person name="Bucao C."/>
            <person name="Bouchez O."/>
            <person name="Gislard M."/>
            <person name="Lluch J."/>
            <person name="Milhes M."/>
            <person name="Lampietro C."/>
            <person name="Lopez Roques C."/>
            <person name="Donnadieu C."/>
            <person name="Braasch I."/>
            <person name="Desvignes T."/>
            <person name="Postlethwait J."/>
            <person name="Bobe J."/>
            <person name="Guiguen Y."/>
            <person name="Dirks R."/>
        </authorList>
    </citation>
    <scope>NUCLEOTIDE SEQUENCE</scope>
    <source>
        <strain evidence="2">Tag_6206</strain>
        <tissue evidence="2">Liver</tissue>
    </source>
</reference>
<keyword evidence="3" id="KW-1185">Reference proteome</keyword>
<sequence>MKNTTWGGMGGVMMGSRRRSGPCWTEVFSSLVPFRRGPWISRSCRPRTVNPSPTPEASRARL</sequence>
<dbReference type="AlphaFoldDB" id="A0A9D3ML51"/>
<feature type="non-terminal residue" evidence="2">
    <location>
        <position position="1"/>
    </location>
</feature>
<accession>A0A9D3ML51</accession>
<feature type="region of interest" description="Disordered" evidence="1">
    <location>
        <begin position="42"/>
        <end position="62"/>
    </location>
</feature>
<comment type="caution">
    <text evidence="2">The sequence shown here is derived from an EMBL/GenBank/DDBJ whole genome shotgun (WGS) entry which is preliminary data.</text>
</comment>
<evidence type="ECO:0000313" key="2">
    <source>
        <dbReference type="EMBL" id="KAG5849877.1"/>
    </source>
</evidence>
<protein>
    <submittedName>
        <fullName evidence="2">Uncharacterized protein</fullName>
    </submittedName>
</protein>